<dbReference type="GO" id="GO:0004252">
    <property type="term" value="F:serine-type endopeptidase activity"/>
    <property type="evidence" value="ECO:0007669"/>
    <property type="project" value="InterPro"/>
</dbReference>
<dbReference type="PIRSF" id="PIRSF001134">
    <property type="entry name" value="Streptogrisin"/>
    <property type="match status" value="1"/>
</dbReference>
<feature type="active site" description="Charge relay system" evidence="8">
    <location>
        <position position="236"/>
    </location>
</feature>
<evidence type="ECO:0000313" key="14">
    <source>
        <dbReference type="Proteomes" id="UP000638353"/>
    </source>
</evidence>
<dbReference type="Proteomes" id="UP000638353">
    <property type="component" value="Unassembled WGS sequence"/>
</dbReference>
<dbReference type="EMBL" id="BMVC01000009">
    <property type="protein sequence ID" value="GHD01723.1"/>
    <property type="molecule type" value="Genomic_DNA"/>
</dbReference>
<dbReference type="GO" id="GO:0006508">
    <property type="term" value="P:proteolysis"/>
    <property type="evidence" value="ECO:0007669"/>
    <property type="project" value="UniProtKB-KW"/>
</dbReference>
<feature type="signal peptide" evidence="10">
    <location>
        <begin position="1"/>
        <end position="33"/>
    </location>
</feature>
<evidence type="ECO:0000256" key="8">
    <source>
        <dbReference type="PIRSR" id="PIRSR001134-1"/>
    </source>
</evidence>
<evidence type="ECO:0000313" key="13">
    <source>
        <dbReference type="EMBL" id="GHD01723.1"/>
    </source>
</evidence>
<dbReference type="InterPro" id="IPR009003">
    <property type="entry name" value="Peptidase_S1_PA"/>
</dbReference>
<comment type="caution">
    <text evidence="13">The sequence shown here is derived from an EMBL/GenBank/DDBJ whole genome shotgun (WGS) entry which is preliminary data.</text>
</comment>
<feature type="disulfide bond" evidence="9">
    <location>
        <begin position="188"/>
        <end position="208"/>
    </location>
</feature>
<keyword evidence="3 10" id="KW-0732">Signal</keyword>
<keyword evidence="5" id="KW-0720">Serine protease</keyword>
<dbReference type="PRINTS" id="PR00861">
    <property type="entry name" value="ALYTICPTASE"/>
</dbReference>
<organism evidence="13 14">
    <name type="scientific">Streptomyces finlayi</name>
    <dbReference type="NCBI Taxonomy" id="67296"/>
    <lineage>
        <taxon>Bacteria</taxon>
        <taxon>Bacillati</taxon>
        <taxon>Actinomycetota</taxon>
        <taxon>Actinomycetes</taxon>
        <taxon>Kitasatosporales</taxon>
        <taxon>Streptomycetaceae</taxon>
        <taxon>Streptomyces</taxon>
    </lineage>
</organism>
<reference evidence="13" key="2">
    <citation type="submission" date="2020-09" db="EMBL/GenBank/DDBJ databases">
        <authorList>
            <person name="Sun Q."/>
            <person name="Ohkuma M."/>
        </authorList>
    </citation>
    <scope>NUCLEOTIDE SEQUENCE</scope>
    <source>
        <strain evidence="13">JCM 4637</strain>
    </source>
</reference>
<dbReference type="AlphaFoldDB" id="A0A918X0Q3"/>
<evidence type="ECO:0000259" key="12">
    <source>
        <dbReference type="Pfam" id="PF02983"/>
    </source>
</evidence>
<keyword evidence="4" id="KW-0378">Hydrolase</keyword>
<comment type="similarity">
    <text evidence="1">Belongs to the peptidase S1 family.</text>
</comment>
<evidence type="ECO:0000256" key="6">
    <source>
        <dbReference type="ARBA" id="ARBA00023145"/>
    </source>
</evidence>
<dbReference type="RefSeq" id="WP_189827230.1">
    <property type="nucleotide sequence ID" value="NZ_BMVC01000009.1"/>
</dbReference>
<dbReference type="InterPro" id="IPR035070">
    <property type="entry name" value="Streptogrisin_prodomain"/>
</dbReference>
<feature type="domain" description="Peptidase S1" evidence="11">
    <location>
        <begin position="199"/>
        <end position="352"/>
    </location>
</feature>
<evidence type="ECO:0000256" key="3">
    <source>
        <dbReference type="ARBA" id="ARBA00022729"/>
    </source>
</evidence>
<evidence type="ECO:0000256" key="10">
    <source>
        <dbReference type="SAM" id="SignalP"/>
    </source>
</evidence>
<feature type="chain" id="PRO_5037344390" evidence="10">
    <location>
        <begin position="34"/>
        <end position="362"/>
    </location>
</feature>
<feature type="disulfide bond" evidence="9">
    <location>
        <begin position="312"/>
        <end position="339"/>
    </location>
</feature>
<feature type="active site" description="Charge relay system" evidence="8">
    <location>
        <position position="318"/>
    </location>
</feature>
<evidence type="ECO:0000256" key="7">
    <source>
        <dbReference type="ARBA" id="ARBA00023157"/>
    </source>
</evidence>
<dbReference type="InterPro" id="IPR043504">
    <property type="entry name" value="Peptidase_S1_PA_chymotrypsin"/>
</dbReference>
<feature type="active site" description="Charge relay system" evidence="8">
    <location>
        <position position="207"/>
    </location>
</feature>
<evidence type="ECO:0000256" key="9">
    <source>
        <dbReference type="PIRSR" id="PIRSR001134-2"/>
    </source>
</evidence>
<keyword evidence="2 13" id="KW-0645">Protease</keyword>
<keyword evidence="7 9" id="KW-1015">Disulfide bond</keyword>
<dbReference type="InterPro" id="IPR001254">
    <property type="entry name" value="Trypsin_dom"/>
</dbReference>
<evidence type="ECO:0000259" key="11">
    <source>
        <dbReference type="Pfam" id="PF00089"/>
    </source>
</evidence>
<evidence type="ECO:0000256" key="2">
    <source>
        <dbReference type="ARBA" id="ARBA00022670"/>
    </source>
</evidence>
<gene>
    <name evidence="13" type="ORF">GCM10010334_47710</name>
</gene>
<evidence type="ECO:0000256" key="4">
    <source>
        <dbReference type="ARBA" id="ARBA00022801"/>
    </source>
</evidence>
<protein>
    <submittedName>
        <fullName evidence="13">Serine protease</fullName>
    </submittedName>
</protein>
<proteinExistence type="inferred from homology"/>
<sequence length="362" mass="36411">MKHRRIPKRRAAAVGTAVVALVATGITFQTANASEGAAPTPTLKTLSVASANQLATSLTKKLGADAAGSFYDAKAKALVVNVTDKAAAETVKAAGGQARIVQHTLAELKSARTALAGKASIPGTSWATDPVSNKIVVTADRTVKGANLAKLNKAVKELGSKARLKHSKGEFKPLIAGGDAIWGDGARCSLGFNVTKGGEAYFLTAGHCTAEIQSWSDKQGGSAIGTTADSKFPGNDYGLVKYSGSTAHPSEVNLYNGSSQAITKAGEATVGQKVTRSGSTTQVHDGEVTGLDATVNYGNGQVVNGLIQTTVCAEPGDSGGALFAGDTALGLTSGGSGDCSSGGETFFQPVPAALAATGTEIG</sequence>
<dbReference type="InterPro" id="IPR001316">
    <property type="entry name" value="Pept_S1A_streptogrisin"/>
</dbReference>
<dbReference type="GO" id="GO:0005576">
    <property type="term" value="C:extracellular region"/>
    <property type="evidence" value="ECO:0007669"/>
    <property type="project" value="InterPro"/>
</dbReference>
<accession>A0A918X0Q3</accession>
<reference evidence="13" key="1">
    <citation type="journal article" date="2014" name="Int. J. Syst. Evol. Microbiol.">
        <title>Complete genome sequence of Corynebacterium casei LMG S-19264T (=DSM 44701T), isolated from a smear-ripened cheese.</title>
        <authorList>
            <consortium name="US DOE Joint Genome Institute (JGI-PGF)"/>
            <person name="Walter F."/>
            <person name="Albersmeier A."/>
            <person name="Kalinowski J."/>
            <person name="Ruckert C."/>
        </authorList>
    </citation>
    <scope>NUCLEOTIDE SEQUENCE</scope>
    <source>
        <strain evidence="13">JCM 4637</strain>
    </source>
</reference>
<feature type="domain" description="Peptidase S1A alpha-lytic prodomain" evidence="12">
    <location>
        <begin position="103"/>
        <end position="158"/>
    </location>
</feature>
<keyword evidence="6" id="KW-0865">Zymogen</keyword>
<dbReference type="Pfam" id="PF02983">
    <property type="entry name" value="Pro_Al_protease"/>
    <property type="match status" value="1"/>
</dbReference>
<dbReference type="Gene3D" id="3.30.300.50">
    <property type="match status" value="1"/>
</dbReference>
<dbReference type="SUPFAM" id="SSF50494">
    <property type="entry name" value="Trypsin-like serine proteases"/>
    <property type="match status" value="1"/>
</dbReference>
<dbReference type="Gene3D" id="2.40.10.10">
    <property type="entry name" value="Trypsin-like serine proteases"/>
    <property type="match status" value="2"/>
</dbReference>
<dbReference type="InterPro" id="IPR004236">
    <property type="entry name" value="Pept_S1_alpha_lytic"/>
</dbReference>
<name>A0A918X0Q3_9ACTN</name>
<evidence type="ECO:0000256" key="5">
    <source>
        <dbReference type="ARBA" id="ARBA00022825"/>
    </source>
</evidence>
<dbReference type="CDD" id="cd21112">
    <property type="entry name" value="alphaLP-like"/>
    <property type="match status" value="1"/>
</dbReference>
<evidence type="ECO:0000256" key="1">
    <source>
        <dbReference type="ARBA" id="ARBA00007664"/>
    </source>
</evidence>
<dbReference type="Pfam" id="PF00089">
    <property type="entry name" value="Trypsin"/>
    <property type="match status" value="1"/>
</dbReference>